<dbReference type="EMBL" id="JAZHOF010000003">
    <property type="protein sequence ID" value="MEJ8571367.1"/>
    <property type="molecule type" value="Genomic_DNA"/>
</dbReference>
<proteinExistence type="inferred from homology"/>
<dbReference type="Gene3D" id="2.40.160.180">
    <property type="entry name" value="Carbohydrate-selective porin OprB"/>
    <property type="match status" value="1"/>
</dbReference>
<dbReference type="PANTHER" id="PTHR37944">
    <property type="entry name" value="PORIN B"/>
    <property type="match status" value="1"/>
</dbReference>
<dbReference type="Proteomes" id="UP001378188">
    <property type="component" value="Unassembled WGS sequence"/>
</dbReference>
<dbReference type="GO" id="GO:0008643">
    <property type="term" value="P:carbohydrate transport"/>
    <property type="evidence" value="ECO:0007669"/>
    <property type="project" value="InterPro"/>
</dbReference>
<dbReference type="Pfam" id="PF04966">
    <property type="entry name" value="OprB"/>
    <property type="match status" value="1"/>
</dbReference>
<dbReference type="GO" id="GO:0015288">
    <property type="term" value="F:porin activity"/>
    <property type="evidence" value="ECO:0007669"/>
    <property type="project" value="InterPro"/>
</dbReference>
<evidence type="ECO:0000313" key="3">
    <source>
        <dbReference type="EMBL" id="MEJ8571367.1"/>
    </source>
</evidence>
<name>A0AAW9RGJ6_9HYPH</name>
<comment type="caution">
    <text evidence="3">The sequence shown here is derived from an EMBL/GenBank/DDBJ whole genome shotgun (WGS) entry which is preliminary data.</text>
</comment>
<sequence>MKYLTGTKCASWALLLAFLLAGRGPSTAEPGPWSQSSITLEVLWDDFLRVTSSRPPKRNAPPESPTWGWLSGDWQAQRITGNWNGARDRLESEGISFTLDYLGQFAANPVGGVIEGGASWTGDWSLGLRMDLDRQFALPFPVYVTTSVGILDGSDALSDTHIGNVMDVQVSDLDGRWFQPKVVYLAVGAQLFDQTTEVLAGRIVTFDDFATFAKACTSMNGSICGNPVAGQFDITFPTDPDAVWGARVKVKPGDRWYAQAGAYLVYPGLGDPDHYGLEFGAPAGSGILAIGEAGLHVGHSANRPGLPGTYKAGYYYDTEELTNLSTNTSERNSWGIYGMAEQMLYSETDDYSQGLWGWFALSYAPPLKSDVKAMAALGLSYTGLLPHRPDDTLAFVAAASVFSEYLPGQSSEMLLELNYQAQLLPALSVQPGIQYIMNPSGYSTIEDAFVVGLNVSATF</sequence>
<gene>
    <name evidence="3" type="ORF">V3328_07785</name>
</gene>
<comment type="similarity">
    <text evidence="1 2">Belongs to the OprB family.</text>
</comment>
<dbReference type="InterPro" id="IPR038673">
    <property type="entry name" value="OprB_sf"/>
</dbReference>
<feature type="chain" id="PRO_5043100353" evidence="2">
    <location>
        <begin position="29"/>
        <end position="459"/>
    </location>
</feature>
<reference evidence="3 4" key="1">
    <citation type="submission" date="2024-02" db="EMBL/GenBank/DDBJ databases">
        <title>Genome analysis and characterization of Microbaculum marinisediminis sp. nov., isolated from marine sediment.</title>
        <authorList>
            <person name="Du Z.-J."/>
            <person name="Ye Y.-Q."/>
            <person name="Zhang Z.-R."/>
            <person name="Yuan S.-M."/>
            <person name="Zhang X.-Y."/>
        </authorList>
    </citation>
    <scope>NUCLEOTIDE SEQUENCE [LARGE SCALE GENOMIC DNA]</scope>
    <source>
        <strain evidence="3 4">SDUM1044001</strain>
    </source>
</reference>
<keyword evidence="2" id="KW-0732">Signal</keyword>
<accession>A0AAW9RGJ6</accession>
<dbReference type="RefSeq" id="WP_340329069.1">
    <property type="nucleotide sequence ID" value="NZ_JAZHOF010000003.1"/>
</dbReference>
<evidence type="ECO:0000256" key="2">
    <source>
        <dbReference type="RuleBase" id="RU363072"/>
    </source>
</evidence>
<protein>
    <submittedName>
        <fullName evidence="3">Carbohydrate porin</fullName>
    </submittedName>
</protein>
<dbReference type="InterPro" id="IPR052932">
    <property type="entry name" value="OprB_Porin"/>
</dbReference>
<dbReference type="GO" id="GO:0016020">
    <property type="term" value="C:membrane"/>
    <property type="evidence" value="ECO:0007669"/>
    <property type="project" value="InterPro"/>
</dbReference>
<evidence type="ECO:0000256" key="1">
    <source>
        <dbReference type="ARBA" id="ARBA00008769"/>
    </source>
</evidence>
<evidence type="ECO:0000313" key="4">
    <source>
        <dbReference type="Proteomes" id="UP001378188"/>
    </source>
</evidence>
<dbReference type="PANTHER" id="PTHR37944:SF1">
    <property type="entry name" value="PORIN B"/>
    <property type="match status" value="1"/>
</dbReference>
<dbReference type="AlphaFoldDB" id="A0AAW9RGJ6"/>
<feature type="signal peptide" evidence="2">
    <location>
        <begin position="1"/>
        <end position="28"/>
    </location>
</feature>
<organism evidence="3 4">
    <name type="scientific">Microbaculum marinum</name>
    <dbReference type="NCBI Taxonomy" id="1764581"/>
    <lineage>
        <taxon>Bacteria</taxon>
        <taxon>Pseudomonadati</taxon>
        <taxon>Pseudomonadota</taxon>
        <taxon>Alphaproteobacteria</taxon>
        <taxon>Hyphomicrobiales</taxon>
        <taxon>Tepidamorphaceae</taxon>
        <taxon>Microbaculum</taxon>
    </lineage>
</organism>
<keyword evidence="4" id="KW-1185">Reference proteome</keyword>
<dbReference type="InterPro" id="IPR007049">
    <property type="entry name" value="Carb-sel_porin_OprB"/>
</dbReference>